<keyword evidence="2" id="KW-0067">ATP-binding</keyword>
<dbReference type="InterPro" id="IPR036388">
    <property type="entry name" value="WH-like_DNA-bd_sf"/>
</dbReference>
<gene>
    <name evidence="4" type="ORF">BCF44_102163</name>
</gene>
<dbReference type="EMBL" id="QUNO01000002">
    <property type="protein sequence ID" value="REH53942.1"/>
    <property type="molecule type" value="Genomic_DNA"/>
</dbReference>
<dbReference type="PANTHER" id="PTHR16305:SF35">
    <property type="entry name" value="TRANSCRIPTIONAL ACTIVATOR DOMAIN"/>
    <property type="match status" value="1"/>
</dbReference>
<dbReference type="Gene3D" id="1.10.10.10">
    <property type="entry name" value="Winged helix-like DNA-binding domain superfamily/Winged helix DNA-binding domain"/>
    <property type="match status" value="1"/>
</dbReference>
<organism evidence="4 5">
    <name type="scientific">Kutzneria buriramensis</name>
    <dbReference type="NCBI Taxonomy" id="1045776"/>
    <lineage>
        <taxon>Bacteria</taxon>
        <taxon>Bacillati</taxon>
        <taxon>Actinomycetota</taxon>
        <taxon>Actinomycetes</taxon>
        <taxon>Pseudonocardiales</taxon>
        <taxon>Pseudonocardiaceae</taxon>
        <taxon>Kutzneria</taxon>
    </lineage>
</organism>
<dbReference type="SUPFAM" id="SSF46894">
    <property type="entry name" value="C-terminal effector domain of the bipartite response regulators"/>
    <property type="match status" value="1"/>
</dbReference>
<evidence type="ECO:0000256" key="2">
    <source>
        <dbReference type="ARBA" id="ARBA00022840"/>
    </source>
</evidence>
<dbReference type="RefSeq" id="WP_170217354.1">
    <property type="nucleotide sequence ID" value="NZ_CP144375.1"/>
</dbReference>
<name>A0A3E0I5C7_9PSEU</name>
<evidence type="ECO:0000313" key="4">
    <source>
        <dbReference type="EMBL" id="REH53942.1"/>
    </source>
</evidence>
<dbReference type="Proteomes" id="UP000256269">
    <property type="component" value="Unassembled WGS sequence"/>
</dbReference>
<comment type="caution">
    <text evidence="4">The sequence shown here is derived from an EMBL/GenBank/DDBJ whole genome shotgun (WGS) entry which is preliminary data.</text>
</comment>
<dbReference type="InterPro" id="IPR016032">
    <property type="entry name" value="Sig_transdc_resp-reg_C-effctor"/>
</dbReference>
<dbReference type="InterPro" id="IPR027417">
    <property type="entry name" value="P-loop_NTPase"/>
</dbReference>
<dbReference type="Pfam" id="PF13191">
    <property type="entry name" value="AAA_16"/>
    <property type="match status" value="1"/>
</dbReference>
<dbReference type="CDD" id="cd06170">
    <property type="entry name" value="LuxR_C_like"/>
    <property type="match status" value="1"/>
</dbReference>
<dbReference type="GO" id="GO:0004016">
    <property type="term" value="F:adenylate cyclase activity"/>
    <property type="evidence" value="ECO:0007669"/>
    <property type="project" value="TreeGrafter"/>
</dbReference>
<dbReference type="InterPro" id="IPR041664">
    <property type="entry name" value="AAA_16"/>
</dbReference>
<evidence type="ECO:0000256" key="1">
    <source>
        <dbReference type="ARBA" id="ARBA00022741"/>
    </source>
</evidence>
<evidence type="ECO:0000259" key="3">
    <source>
        <dbReference type="PROSITE" id="PS50043"/>
    </source>
</evidence>
<dbReference type="GO" id="GO:0005737">
    <property type="term" value="C:cytoplasm"/>
    <property type="evidence" value="ECO:0007669"/>
    <property type="project" value="TreeGrafter"/>
</dbReference>
<sequence>MLCERETEFGLVAEALQAAADGHGSLMVITGPLGIGKTALLGGLPSLAGLQGARVLRANGALLEQDFAFGLVRQLLEPVLAAVPARQRDGWLSGPAEPSRLVFDDFAGPDETQEWEHLRWDDGRPDGGVRHTVLHGLLMLLTAMSMERPVLVVVDDLQWADQPSLRWLGYLAKRLGGVRATVVVTVREGDPLSERPLVRAVTDGARRTLRPGPLSLASTRLMVAEEFGEPGEEEFVQACHEVSDGNPMFLMSVLLGMAVSGYRPIAADAPIARSLLPSQLRERLTSCLSSQPQGIQSFVKSMAVLGEQADAELLGQLCELDPIGCTEAARVLDRMGLLAWTLPVPKFLHLAVQDAVEQLMRADDAERLHRRAAELLHAGGYPAEQVAAHLLVISADQDDWTISVLRAAADTALSRGAPEVATRYLRRALLDCSSDGPDRAMLLVDLATAECWFDPAAAVRHISQAVPLLSSMRERAMAVARIAPPLLGVASSPVLDVIAQVAAELGDPDQLTGTDRELALSLEARLRCTQWDNPARLAMAVDRLRELGEHPPLETRGERELAAVLLHAATLNTGLSAAEAAPLARRIVEHEPAVASHAHAAVPLVVTTLLAADCDDVAGPWLELALSRAKRQNAIVPQAIITTHQSVILMRARLRSQARAAATEGLELADADWLRTVASPTKALAMVAIETDSAELAERLLAKCTEQGELLPSLWPLHMLRAWLAAREGRLGPALNHLYDLGRRADRNGWRNPALVPWRSWAAGLHHQLGEQAEAVELVRAEHELAREWGSATAVGRSLRVWGSITEGPKGVQLLRDAVATLENSSHLLELARAQAALGDVVGGAEGDVYVRHAGAVASTPWLPVRTTTPSRTGVARTDLTKTERKVATLAAAGRTNGEIADELGVSSRAVEKHLTNSYRKLAVAGRAGLVAAMRAEAG</sequence>
<keyword evidence="1" id="KW-0547">Nucleotide-binding</keyword>
<dbReference type="AlphaFoldDB" id="A0A3E0I5C7"/>
<dbReference type="PRINTS" id="PR00038">
    <property type="entry name" value="HTHLUXR"/>
</dbReference>
<reference evidence="4 5" key="1">
    <citation type="submission" date="2018-08" db="EMBL/GenBank/DDBJ databases">
        <title>Genomic Encyclopedia of Archaeal and Bacterial Type Strains, Phase II (KMG-II): from individual species to whole genera.</title>
        <authorList>
            <person name="Goeker M."/>
        </authorList>
    </citation>
    <scope>NUCLEOTIDE SEQUENCE [LARGE SCALE GENOMIC DNA]</scope>
    <source>
        <strain evidence="4 5">DSM 45791</strain>
    </source>
</reference>
<proteinExistence type="predicted"/>
<evidence type="ECO:0000313" key="5">
    <source>
        <dbReference type="Proteomes" id="UP000256269"/>
    </source>
</evidence>
<dbReference type="SMART" id="SM00421">
    <property type="entry name" value="HTH_LUXR"/>
    <property type="match status" value="1"/>
</dbReference>
<feature type="domain" description="HTH luxR-type" evidence="3">
    <location>
        <begin position="873"/>
        <end position="938"/>
    </location>
</feature>
<accession>A0A3E0I5C7</accession>
<dbReference type="Pfam" id="PF00196">
    <property type="entry name" value="GerE"/>
    <property type="match status" value="1"/>
</dbReference>
<dbReference type="PROSITE" id="PS50043">
    <property type="entry name" value="HTH_LUXR_2"/>
    <property type="match status" value="1"/>
</dbReference>
<dbReference type="GO" id="GO:0006355">
    <property type="term" value="P:regulation of DNA-templated transcription"/>
    <property type="evidence" value="ECO:0007669"/>
    <property type="project" value="InterPro"/>
</dbReference>
<dbReference type="PANTHER" id="PTHR16305">
    <property type="entry name" value="TESTICULAR SOLUBLE ADENYLYL CYCLASE"/>
    <property type="match status" value="1"/>
</dbReference>
<keyword evidence="5" id="KW-1185">Reference proteome</keyword>
<protein>
    <submittedName>
        <fullName evidence="4">Regulatory LuxR family protein</fullName>
    </submittedName>
</protein>
<dbReference type="SUPFAM" id="SSF52540">
    <property type="entry name" value="P-loop containing nucleoside triphosphate hydrolases"/>
    <property type="match status" value="1"/>
</dbReference>
<dbReference type="GO" id="GO:0005524">
    <property type="term" value="F:ATP binding"/>
    <property type="evidence" value="ECO:0007669"/>
    <property type="project" value="UniProtKB-KW"/>
</dbReference>
<dbReference type="GO" id="GO:0003677">
    <property type="term" value="F:DNA binding"/>
    <property type="evidence" value="ECO:0007669"/>
    <property type="project" value="InterPro"/>
</dbReference>
<dbReference type="InterPro" id="IPR000792">
    <property type="entry name" value="Tscrpt_reg_LuxR_C"/>
</dbReference>